<dbReference type="PANTHER" id="PTHR10884:SF14">
    <property type="entry name" value="NADH DEHYDROGENASE [UBIQUINONE] IRON-SULFUR PROTEIN 3, MITOCHONDRIAL"/>
    <property type="match status" value="1"/>
</dbReference>
<dbReference type="InterPro" id="IPR001268">
    <property type="entry name" value="NADH_UbQ_OxRdtase_30kDa_su"/>
</dbReference>
<comment type="catalytic activity">
    <reaction evidence="7">
        <text>a ubiquinone + NADH + 5 H(+)(in) = a ubiquinol + NAD(+) + 4 H(+)(out)</text>
        <dbReference type="Rhea" id="RHEA:29091"/>
        <dbReference type="Rhea" id="RHEA-COMP:9565"/>
        <dbReference type="Rhea" id="RHEA-COMP:9566"/>
        <dbReference type="ChEBI" id="CHEBI:15378"/>
        <dbReference type="ChEBI" id="CHEBI:16389"/>
        <dbReference type="ChEBI" id="CHEBI:17976"/>
        <dbReference type="ChEBI" id="CHEBI:57540"/>
        <dbReference type="ChEBI" id="CHEBI:57945"/>
        <dbReference type="EC" id="7.1.1.2"/>
    </reaction>
</comment>
<dbReference type="GO" id="GO:0008137">
    <property type="term" value="F:NADH dehydrogenase (ubiquinone) activity"/>
    <property type="evidence" value="ECO:0007669"/>
    <property type="project" value="UniProtKB-EC"/>
</dbReference>
<evidence type="ECO:0000313" key="11">
    <source>
        <dbReference type="Proteomes" id="UP000757232"/>
    </source>
</evidence>
<accession>A0A9Q5HSK9</accession>
<comment type="subcellular location">
    <subcellularLocation>
        <location evidence="1">Mitochondrion</location>
    </subcellularLocation>
</comment>
<feature type="region of interest" description="Disordered" evidence="8">
    <location>
        <begin position="263"/>
        <end position="295"/>
    </location>
</feature>
<organism evidence="10 11">
    <name type="scientific">Sanghuangporus baumii</name>
    <name type="common">Phellinus baumii</name>
    <dbReference type="NCBI Taxonomy" id="108892"/>
    <lineage>
        <taxon>Eukaryota</taxon>
        <taxon>Fungi</taxon>
        <taxon>Dikarya</taxon>
        <taxon>Basidiomycota</taxon>
        <taxon>Agaricomycotina</taxon>
        <taxon>Agaricomycetes</taxon>
        <taxon>Hymenochaetales</taxon>
        <taxon>Hymenochaetaceae</taxon>
        <taxon>Sanghuangporus</taxon>
    </lineage>
</organism>
<feature type="domain" description="NADH:ubiquinone oxidoreductase 30kDa subunit" evidence="9">
    <location>
        <begin position="94"/>
        <end position="172"/>
    </location>
</feature>
<dbReference type="PANTHER" id="PTHR10884">
    <property type="entry name" value="NADH DEHYDROGENASE UBIQUINONE IRON-SULFUR PROTEIN 3"/>
    <property type="match status" value="1"/>
</dbReference>
<evidence type="ECO:0000256" key="6">
    <source>
        <dbReference type="ARBA" id="ARBA00023075"/>
    </source>
</evidence>
<comment type="caution">
    <text evidence="10">The sequence shown here is derived from an EMBL/GenBank/DDBJ whole genome shotgun (WGS) entry which is preliminary data.</text>
</comment>
<comment type="similarity">
    <text evidence="2">Belongs to the complex I 30 kDa subunit family.</text>
</comment>
<keyword evidence="6" id="KW-0830">Ubiquinone</keyword>
<gene>
    <name evidence="10" type="ORF">A7U60_g7868</name>
</gene>
<evidence type="ECO:0000256" key="7">
    <source>
        <dbReference type="ARBA" id="ARBA00049551"/>
    </source>
</evidence>
<evidence type="ECO:0000256" key="3">
    <source>
        <dbReference type="ARBA" id="ARBA00022448"/>
    </source>
</evidence>
<protein>
    <submittedName>
        <fullName evidence="10">NADH dehydrogenase</fullName>
    </submittedName>
</protein>
<proteinExistence type="inferred from homology"/>
<dbReference type="SUPFAM" id="SSF143243">
    <property type="entry name" value="Nqo5-like"/>
    <property type="match status" value="2"/>
</dbReference>
<dbReference type="Gene3D" id="3.30.460.80">
    <property type="entry name" value="NADH:ubiquinone oxidoreductase, 30kDa subunit"/>
    <property type="match status" value="2"/>
</dbReference>
<evidence type="ECO:0000256" key="4">
    <source>
        <dbReference type="ARBA" id="ARBA00022967"/>
    </source>
</evidence>
<dbReference type="GO" id="GO:0016020">
    <property type="term" value="C:membrane"/>
    <property type="evidence" value="ECO:0007669"/>
    <property type="project" value="UniProtKB-ARBA"/>
</dbReference>
<dbReference type="GO" id="GO:0005739">
    <property type="term" value="C:mitochondrion"/>
    <property type="evidence" value="ECO:0007669"/>
    <property type="project" value="UniProtKB-SubCell"/>
</dbReference>
<evidence type="ECO:0000313" key="10">
    <source>
        <dbReference type="EMBL" id="OCB85241.1"/>
    </source>
</evidence>
<reference evidence="10" key="1">
    <citation type="submission" date="2016-06" db="EMBL/GenBank/DDBJ databases">
        <title>Draft Genome sequence of the fungus Inonotus baumii.</title>
        <authorList>
            <person name="Zhu H."/>
            <person name="Lin W."/>
        </authorList>
    </citation>
    <scope>NUCLEOTIDE SEQUENCE</scope>
    <source>
        <strain evidence="10">821</strain>
    </source>
</reference>
<evidence type="ECO:0000256" key="2">
    <source>
        <dbReference type="ARBA" id="ARBA00007569"/>
    </source>
</evidence>
<dbReference type="InterPro" id="IPR037232">
    <property type="entry name" value="NADH_quin_OxRdtase_su_C/D-like"/>
</dbReference>
<keyword evidence="11" id="KW-1185">Reference proteome</keyword>
<evidence type="ECO:0000256" key="1">
    <source>
        <dbReference type="ARBA" id="ARBA00004173"/>
    </source>
</evidence>
<dbReference type="Proteomes" id="UP000757232">
    <property type="component" value="Unassembled WGS sequence"/>
</dbReference>
<dbReference type="EMBL" id="LNZH02000211">
    <property type="protein sequence ID" value="OCB85241.1"/>
    <property type="molecule type" value="Genomic_DNA"/>
</dbReference>
<sequence length="295" mass="33549">MASRSVPRIAALLRSSRTASAVVRPRTGRLICKSALARAQASDPPFSEPTSPNPTLTRYAQTTEALHHYGSYIMQSLPKFIQQFSVLKDELTLHICPSGVVPVLTFLRDHAQCQFKSVMDITAVDFPEKDKRFEVVYNLLSYKYAGRIRVKTYAGEVDAIPSAASVFRGADWRVTSVECSRSTDADFLCDRYERETWDLFGVFFSEHPDLYGFLFLSRFEGHPLRKDFPLTGYTEVRYDEERKRVVYEPLQLTQAFRNFESSSPWEMVGDGTPANRPDDLKPLPPPPPPPQDQKK</sequence>
<dbReference type="FunFam" id="3.30.460.80:FF:000002">
    <property type="entry name" value="NADH dehydrogenase iron-sulfur protein 3, mitochondrial"/>
    <property type="match status" value="1"/>
</dbReference>
<evidence type="ECO:0000259" key="9">
    <source>
        <dbReference type="Pfam" id="PF00329"/>
    </source>
</evidence>
<dbReference type="Pfam" id="PF00329">
    <property type="entry name" value="Complex1_30kDa"/>
    <property type="match status" value="2"/>
</dbReference>
<feature type="domain" description="NADH:ubiquinone oxidoreductase 30kDa subunit" evidence="9">
    <location>
        <begin position="190"/>
        <end position="233"/>
    </location>
</feature>
<keyword evidence="5" id="KW-0520">NAD</keyword>
<keyword evidence="4" id="KW-1278">Translocase</keyword>
<evidence type="ECO:0000256" key="5">
    <source>
        <dbReference type="ARBA" id="ARBA00023027"/>
    </source>
</evidence>
<evidence type="ECO:0000256" key="8">
    <source>
        <dbReference type="SAM" id="MobiDB-lite"/>
    </source>
</evidence>
<feature type="compositionally biased region" description="Pro residues" evidence="8">
    <location>
        <begin position="282"/>
        <end position="295"/>
    </location>
</feature>
<keyword evidence="3" id="KW-0813">Transport</keyword>
<dbReference type="OrthoDB" id="37721at2759"/>
<dbReference type="AlphaFoldDB" id="A0A9Q5HSK9"/>
<name>A0A9Q5HSK9_SANBA</name>